<evidence type="ECO:0000313" key="4">
    <source>
        <dbReference type="Proteomes" id="UP001231189"/>
    </source>
</evidence>
<organism evidence="3 4">
    <name type="scientific">Lolium multiflorum</name>
    <name type="common">Italian ryegrass</name>
    <name type="synonym">Lolium perenne subsp. multiflorum</name>
    <dbReference type="NCBI Taxonomy" id="4521"/>
    <lineage>
        <taxon>Eukaryota</taxon>
        <taxon>Viridiplantae</taxon>
        <taxon>Streptophyta</taxon>
        <taxon>Embryophyta</taxon>
        <taxon>Tracheophyta</taxon>
        <taxon>Spermatophyta</taxon>
        <taxon>Magnoliopsida</taxon>
        <taxon>Liliopsida</taxon>
        <taxon>Poales</taxon>
        <taxon>Poaceae</taxon>
        <taxon>BOP clade</taxon>
        <taxon>Pooideae</taxon>
        <taxon>Poodae</taxon>
        <taxon>Poeae</taxon>
        <taxon>Poeae Chloroplast Group 2 (Poeae type)</taxon>
        <taxon>Loliodinae</taxon>
        <taxon>Loliinae</taxon>
        <taxon>Lolium</taxon>
    </lineage>
</organism>
<comment type="caution">
    <text evidence="3">The sequence shown here is derived from an EMBL/GenBank/DDBJ whole genome shotgun (WGS) entry which is preliminary data.</text>
</comment>
<sequence>MVGSLDKPMDGAMGNALLDKKGEKNTVDLQDRMRNASSMKTTGESSTSFKDSSNIAMPTLSISLIENETVSHCPSTEEVIAFGGIPNPTVGVRSSTRLGGQPNADMPHLEKAMKNAQLRDDCFTTAKAPKLRTAYRAMFRGPLLPWTAPLFKAPIPLKTKIFLWQLLRDRFPSGVEVMKRHGLCPMCVVPETTTHIMFDCPAARFLWSFLREALGPEWQASALGEFIEVRANVTGRRRRLFWLMFAALTWTLWTVRNKMVIERILPRRASDSVYSFLALLQQWYPLCRQRDKERLDGMLEDLLAAARRISTPSSL</sequence>
<feature type="domain" description="Reverse transcriptase zinc-binding" evidence="2">
    <location>
        <begin position="132"/>
        <end position="207"/>
    </location>
</feature>
<protein>
    <recommendedName>
        <fullName evidence="2">Reverse transcriptase zinc-binding domain-containing protein</fullName>
    </recommendedName>
</protein>
<dbReference type="EMBL" id="JAUUTY010000007">
    <property type="protein sequence ID" value="KAK1607609.1"/>
    <property type="molecule type" value="Genomic_DNA"/>
</dbReference>
<reference evidence="3" key="1">
    <citation type="submission" date="2023-07" db="EMBL/GenBank/DDBJ databases">
        <title>A chromosome-level genome assembly of Lolium multiflorum.</title>
        <authorList>
            <person name="Chen Y."/>
            <person name="Copetti D."/>
            <person name="Kolliker R."/>
            <person name="Studer B."/>
        </authorList>
    </citation>
    <scope>NUCLEOTIDE SEQUENCE</scope>
    <source>
        <strain evidence="3">02402/16</strain>
        <tissue evidence="3">Leaf</tissue>
    </source>
</reference>
<dbReference type="Proteomes" id="UP001231189">
    <property type="component" value="Unassembled WGS sequence"/>
</dbReference>
<proteinExistence type="predicted"/>
<dbReference type="AlphaFoldDB" id="A0AAD8VIB0"/>
<dbReference type="InterPro" id="IPR026960">
    <property type="entry name" value="RVT-Znf"/>
</dbReference>
<gene>
    <name evidence="3" type="ORF">QYE76_031282</name>
</gene>
<feature type="region of interest" description="Disordered" evidence="1">
    <location>
        <begin position="1"/>
        <end position="28"/>
    </location>
</feature>
<evidence type="ECO:0000259" key="2">
    <source>
        <dbReference type="Pfam" id="PF13966"/>
    </source>
</evidence>
<accession>A0AAD8VIB0</accession>
<evidence type="ECO:0000313" key="3">
    <source>
        <dbReference type="EMBL" id="KAK1607609.1"/>
    </source>
</evidence>
<evidence type="ECO:0000256" key="1">
    <source>
        <dbReference type="SAM" id="MobiDB-lite"/>
    </source>
</evidence>
<keyword evidence="4" id="KW-1185">Reference proteome</keyword>
<dbReference type="Pfam" id="PF13966">
    <property type="entry name" value="zf-RVT"/>
    <property type="match status" value="1"/>
</dbReference>
<feature type="compositionally biased region" description="Basic and acidic residues" evidence="1">
    <location>
        <begin position="18"/>
        <end position="28"/>
    </location>
</feature>
<name>A0AAD8VIB0_LOLMU</name>